<keyword evidence="2" id="KW-0805">Transcription regulation</keyword>
<keyword evidence="8" id="KW-1185">Reference proteome</keyword>
<dbReference type="RefSeq" id="XP_018271669.1">
    <property type="nucleotide sequence ID" value="XM_018416447.1"/>
</dbReference>
<keyword evidence="5" id="KW-0539">Nucleus</keyword>
<dbReference type="GO" id="GO:0005634">
    <property type="term" value="C:nucleus"/>
    <property type="evidence" value="ECO:0007669"/>
    <property type="project" value="UniProtKB-SubCell"/>
</dbReference>
<keyword evidence="3" id="KW-0238">DNA-binding</keyword>
<reference evidence="7 8" key="1">
    <citation type="journal article" date="2015" name="Front. Microbiol.">
        <title>Genome sequence of the plant growth promoting endophytic yeast Rhodotorula graminis WP1.</title>
        <authorList>
            <person name="Firrincieli A."/>
            <person name="Otillar R."/>
            <person name="Salamov A."/>
            <person name="Schmutz J."/>
            <person name="Khan Z."/>
            <person name="Redman R.S."/>
            <person name="Fleck N.D."/>
            <person name="Lindquist E."/>
            <person name="Grigoriev I.V."/>
            <person name="Doty S.L."/>
        </authorList>
    </citation>
    <scope>NUCLEOTIDE SEQUENCE [LARGE SCALE GENOMIC DNA]</scope>
    <source>
        <strain evidence="7 8">WP1</strain>
    </source>
</reference>
<gene>
    <name evidence="7" type="ORF">RHOBADRAFT_52669</name>
</gene>
<evidence type="ECO:0000256" key="2">
    <source>
        <dbReference type="ARBA" id="ARBA00023015"/>
    </source>
</evidence>
<protein>
    <recommendedName>
        <fullName evidence="9">Zn(2)-C6 fungal-type domain-containing protein</fullName>
    </recommendedName>
</protein>
<dbReference type="GeneID" id="28976895"/>
<dbReference type="OrthoDB" id="4454541at2759"/>
<sequence length="800" mass="84408">MATTRRPADETPPVRAKRLRRSAAARCDGPPGPCHRCATSGIDCVFPPSTGPAPSRASPATSLPPPLARTPVAAQPEASGSTPIATASSSSVTFDSSHATDISQQLALANSRLEILQATLDSVLSRQDEASQHSSDAASAALQGGSFLSNDASAAADETSAMSALMLAEASAASVLASASIASAAKRQREGASSAQELLKPDWSIAMPDVLERGIMTLDECEAEFDIFFTHIQPWAALLSVALDRQPLAVRARSPLLFHAILLLALYYRPRTRANLARYCAVSSLVDALLAPQILCPQANDLSGGDFVRAVHLLLMYKPVQYARLEACGVTDASAVESSSKMNVAASWMLRLLVSRVSTFIGLPSIADSFAQAFANQQFVPIADTLVSQERLYLDCVFRELTGALQSGKSANFTPQAACRTTRLFAHLARQPSDVRLAASVELVAAAAEALAISGVPSSDTLRQFDVELANWTSYWRPRLTPATAPDDAVRWSVFVPYAGFTRLVVRGFLLPTWRAKREAANLAASASGAAGAVTLGDEEHEHIAHVVAVAEEMLLAMTVEGRSLREGVPGARVEWDSLVQQLVPDPAMCELCRWATDSLTCVMFAYPLIMLNQLAEEGLVFGDLSVLASGSSPSQPKPMSADDKLSRLLALGAELLEAVAPNPVHPARGQAAFLRKVRQARIAPSSEDPTPQMSPRRRASASAAGAEHPHLSTATHDSLAPSTAFLPYASTAAVDSLAMAYQPTPLNSPPFPATTPLTGMSGVPLNLDALPGLLAGDGWTGGAVGAGVFDDPLVGWSML</sequence>
<dbReference type="PANTHER" id="PTHR31845">
    <property type="entry name" value="FINGER DOMAIN PROTEIN, PUTATIVE-RELATED"/>
    <property type="match status" value="1"/>
</dbReference>
<organism evidence="7 8">
    <name type="scientific">Rhodotorula graminis (strain WP1)</name>
    <dbReference type="NCBI Taxonomy" id="578459"/>
    <lineage>
        <taxon>Eukaryota</taxon>
        <taxon>Fungi</taxon>
        <taxon>Dikarya</taxon>
        <taxon>Basidiomycota</taxon>
        <taxon>Pucciniomycotina</taxon>
        <taxon>Microbotryomycetes</taxon>
        <taxon>Sporidiobolales</taxon>
        <taxon>Sporidiobolaceae</taxon>
        <taxon>Rhodotorula</taxon>
    </lineage>
</organism>
<dbReference type="InterPro" id="IPR051089">
    <property type="entry name" value="prtT"/>
</dbReference>
<feature type="compositionally biased region" description="Low complexity" evidence="6">
    <location>
        <begin position="52"/>
        <end position="61"/>
    </location>
</feature>
<dbReference type="STRING" id="578459.A0A194S532"/>
<dbReference type="GO" id="GO:0008270">
    <property type="term" value="F:zinc ion binding"/>
    <property type="evidence" value="ECO:0007669"/>
    <property type="project" value="InterPro"/>
</dbReference>
<dbReference type="CDD" id="cd00067">
    <property type="entry name" value="GAL4"/>
    <property type="match status" value="1"/>
</dbReference>
<dbReference type="EMBL" id="KQ474077">
    <property type="protein sequence ID" value="KPV75620.1"/>
    <property type="molecule type" value="Genomic_DNA"/>
</dbReference>
<feature type="region of interest" description="Disordered" evidence="6">
    <location>
        <begin position="1"/>
        <end position="91"/>
    </location>
</feature>
<dbReference type="GO" id="GO:0000981">
    <property type="term" value="F:DNA-binding transcription factor activity, RNA polymerase II-specific"/>
    <property type="evidence" value="ECO:0007669"/>
    <property type="project" value="InterPro"/>
</dbReference>
<evidence type="ECO:0000313" key="8">
    <source>
        <dbReference type="Proteomes" id="UP000053890"/>
    </source>
</evidence>
<evidence type="ECO:0000256" key="6">
    <source>
        <dbReference type="SAM" id="MobiDB-lite"/>
    </source>
</evidence>
<evidence type="ECO:0000256" key="4">
    <source>
        <dbReference type="ARBA" id="ARBA00023163"/>
    </source>
</evidence>
<evidence type="ECO:0008006" key="9">
    <source>
        <dbReference type="Google" id="ProtNLM"/>
    </source>
</evidence>
<dbReference type="OMA" id="LWIRISN"/>
<keyword evidence="4" id="KW-0804">Transcription</keyword>
<feature type="region of interest" description="Disordered" evidence="6">
    <location>
        <begin position="683"/>
        <end position="718"/>
    </location>
</feature>
<dbReference type="GO" id="GO:0000976">
    <property type="term" value="F:transcription cis-regulatory region binding"/>
    <property type="evidence" value="ECO:0007669"/>
    <property type="project" value="TreeGrafter"/>
</dbReference>
<dbReference type="Proteomes" id="UP000053890">
    <property type="component" value="Unassembled WGS sequence"/>
</dbReference>
<evidence type="ECO:0000256" key="1">
    <source>
        <dbReference type="ARBA" id="ARBA00004123"/>
    </source>
</evidence>
<evidence type="ECO:0000313" key="7">
    <source>
        <dbReference type="EMBL" id="KPV75620.1"/>
    </source>
</evidence>
<name>A0A194S532_RHOGW</name>
<dbReference type="PANTHER" id="PTHR31845:SF17">
    <property type="entry name" value="ZN(II)2CYS6 TRANSCRIPTION FACTOR (EUROFUNG)"/>
    <property type="match status" value="1"/>
</dbReference>
<comment type="subcellular location">
    <subcellularLocation>
        <location evidence="1">Nucleus</location>
    </subcellularLocation>
</comment>
<proteinExistence type="predicted"/>
<accession>A0A194S532</accession>
<dbReference type="AlphaFoldDB" id="A0A194S532"/>
<evidence type="ECO:0000256" key="3">
    <source>
        <dbReference type="ARBA" id="ARBA00023125"/>
    </source>
</evidence>
<evidence type="ECO:0000256" key="5">
    <source>
        <dbReference type="ARBA" id="ARBA00023242"/>
    </source>
</evidence>
<dbReference type="InterPro" id="IPR001138">
    <property type="entry name" value="Zn2Cys6_DnaBD"/>
</dbReference>